<reference evidence="1 2" key="1">
    <citation type="journal article" date="2007" name="Proc. Natl. Acad. Sci. U.S.A.">
        <title>Dandruff-associated Malassezia genomes reveal convergent and divergent virulence traits shared with plant and human fungal pathogens.</title>
        <authorList>
            <person name="Xu J."/>
            <person name="Saunders C.W."/>
            <person name="Hu P."/>
            <person name="Grant R.A."/>
            <person name="Boekhout T."/>
            <person name="Kuramae E.E."/>
            <person name="Kronstad J.W."/>
            <person name="Deangelis Y.M."/>
            <person name="Reeder N.L."/>
            <person name="Johnstone K.R."/>
            <person name="Leland M."/>
            <person name="Fieno A.M."/>
            <person name="Begley W.M."/>
            <person name="Sun Y."/>
            <person name="Lacey M.P."/>
            <person name="Chaudhary T."/>
            <person name="Keough T."/>
            <person name="Chu L."/>
            <person name="Sears R."/>
            <person name="Yuan B."/>
            <person name="Dawson T.L.Jr."/>
        </authorList>
    </citation>
    <scope>NUCLEOTIDE SEQUENCE [LARGE SCALE GENOMIC DNA]</scope>
    <source>
        <strain evidence="2">ATCC MYA-4612 / CBS 7966</strain>
    </source>
</reference>
<dbReference type="OrthoDB" id="3336711at2759"/>
<evidence type="ECO:0000313" key="2">
    <source>
        <dbReference type="Proteomes" id="UP000008837"/>
    </source>
</evidence>
<dbReference type="InParanoid" id="A8Q8K1"/>
<dbReference type="AlphaFoldDB" id="A8Q8K1"/>
<keyword evidence="2" id="KW-1185">Reference proteome</keyword>
<gene>
    <name evidence="1" type="ORF">MGL_3285</name>
</gene>
<organism evidence="1 2">
    <name type="scientific">Malassezia globosa (strain ATCC MYA-4612 / CBS 7966)</name>
    <name type="common">Dandruff-associated fungus</name>
    <dbReference type="NCBI Taxonomy" id="425265"/>
    <lineage>
        <taxon>Eukaryota</taxon>
        <taxon>Fungi</taxon>
        <taxon>Dikarya</taxon>
        <taxon>Basidiomycota</taxon>
        <taxon>Ustilaginomycotina</taxon>
        <taxon>Malasseziomycetes</taxon>
        <taxon>Malasseziales</taxon>
        <taxon>Malasseziaceae</taxon>
        <taxon>Malassezia</taxon>
    </lineage>
</organism>
<name>A8Q8K1_MALGO</name>
<comment type="caution">
    <text evidence="1">The sequence shown here is derived from an EMBL/GenBank/DDBJ whole genome shotgun (WGS) entry which is preliminary data.</text>
</comment>
<sequence>MQLRSRNERNREFVIQRQLIVRVLEQLQNNRRQTLLNTSSICKQMILAGLKPSEFGFDSAEASDIESSMKSYHSDLSWYEAFFSQKSPTRQKVESHDFGDTQWEQGMVHTSAIELTHSDFLKILQELENSENSS</sequence>
<dbReference type="GeneID" id="5854047"/>
<dbReference type="Proteomes" id="UP000008837">
    <property type="component" value="Unassembled WGS sequence"/>
</dbReference>
<evidence type="ECO:0000313" key="1">
    <source>
        <dbReference type="EMBL" id="EDP42527.1"/>
    </source>
</evidence>
<protein>
    <submittedName>
        <fullName evidence="1">Uncharacterized protein</fullName>
    </submittedName>
</protein>
<dbReference type="VEuPathDB" id="FungiDB:MGL_3285"/>
<dbReference type="KEGG" id="mgl:MGL_3285"/>
<dbReference type="EMBL" id="AAYY01000011">
    <property type="protein sequence ID" value="EDP42527.1"/>
    <property type="molecule type" value="Genomic_DNA"/>
</dbReference>
<dbReference type="RefSeq" id="XP_001729741.1">
    <property type="nucleotide sequence ID" value="XM_001729689.1"/>
</dbReference>
<accession>A8Q8K1</accession>
<proteinExistence type="predicted"/>